<dbReference type="GO" id="GO:0003723">
    <property type="term" value="F:RNA binding"/>
    <property type="evidence" value="ECO:0007669"/>
    <property type="project" value="InterPro"/>
</dbReference>
<keyword evidence="5" id="KW-1185">Reference proteome</keyword>
<dbReference type="InterPro" id="IPR002885">
    <property type="entry name" value="PPR_rpt"/>
</dbReference>
<keyword evidence="2" id="KW-0677">Repeat</keyword>
<proteinExistence type="inferred from homology"/>
<dbReference type="FunFam" id="1.25.40.10:FF:000333">
    <property type="entry name" value="Pentatricopeptide repeat-containing protein"/>
    <property type="match status" value="1"/>
</dbReference>
<evidence type="ECO:0000256" key="3">
    <source>
        <dbReference type="PROSITE-ProRule" id="PRU00708"/>
    </source>
</evidence>
<dbReference type="InterPro" id="IPR046848">
    <property type="entry name" value="E_motif"/>
</dbReference>
<dbReference type="InterPro" id="IPR011990">
    <property type="entry name" value="TPR-like_helical_dom_sf"/>
</dbReference>
<feature type="repeat" description="PPR" evidence="3">
    <location>
        <begin position="63"/>
        <end position="97"/>
    </location>
</feature>
<gene>
    <name evidence="4" type="ORF">OLC1_LOCUS15229</name>
</gene>
<reference evidence="4" key="1">
    <citation type="submission" date="2023-03" db="EMBL/GenBank/DDBJ databases">
        <authorList>
            <person name="Julca I."/>
        </authorList>
    </citation>
    <scope>NUCLEOTIDE SEQUENCE</scope>
</reference>
<protein>
    <submittedName>
        <fullName evidence="4">OLC1v1006001C1</fullName>
    </submittedName>
</protein>
<dbReference type="PROSITE" id="PS51375">
    <property type="entry name" value="PPR"/>
    <property type="match status" value="4"/>
</dbReference>
<evidence type="ECO:0000313" key="4">
    <source>
        <dbReference type="EMBL" id="CAI9106782.1"/>
    </source>
</evidence>
<feature type="repeat" description="PPR" evidence="3">
    <location>
        <begin position="327"/>
        <end position="361"/>
    </location>
</feature>
<dbReference type="GO" id="GO:0009451">
    <property type="term" value="P:RNA modification"/>
    <property type="evidence" value="ECO:0007669"/>
    <property type="project" value="InterPro"/>
</dbReference>
<dbReference type="PANTHER" id="PTHR47926">
    <property type="entry name" value="PENTATRICOPEPTIDE REPEAT-CONTAINING PROTEIN"/>
    <property type="match status" value="1"/>
</dbReference>
<name>A0AAV1DJD1_OLDCO</name>
<dbReference type="Gene3D" id="1.25.40.10">
    <property type="entry name" value="Tetratricopeptide repeat domain"/>
    <property type="match status" value="5"/>
</dbReference>
<dbReference type="Pfam" id="PF13041">
    <property type="entry name" value="PPR_2"/>
    <property type="match status" value="3"/>
</dbReference>
<dbReference type="NCBIfam" id="TIGR00756">
    <property type="entry name" value="PPR"/>
    <property type="match status" value="6"/>
</dbReference>
<dbReference type="Pfam" id="PF01535">
    <property type="entry name" value="PPR"/>
    <property type="match status" value="2"/>
</dbReference>
<accession>A0AAV1DJD1</accession>
<dbReference type="PANTHER" id="PTHR47926:SF376">
    <property type="entry name" value="TETRATRICOPEPTIDE-LIKE HELICAL DOMAIN SUPERFAMILY"/>
    <property type="match status" value="1"/>
</dbReference>
<organism evidence="4 5">
    <name type="scientific">Oldenlandia corymbosa var. corymbosa</name>
    <dbReference type="NCBI Taxonomy" id="529605"/>
    <lineage>
        <taxon>Eukaryota</taxon>
        <taxon>Viridiplantae</taxon>
        <taxon>Streptophyta</taxon>
        <taxon>Embryophyta</taxon>
        <taxon>Tracheophyta</taxon>
        <taxon>Spermatophyta</taxon>
        <taxon>Magnoliopsida</taxon>
        <taxon>eudicotyledons</taxon>
        <taxon>Gunneridae</taxon>
        <taxon>Pentapetalae</taxon>
        <taxon>asterids</taxon>
        <taxon>lamiids</taxon>
        <taxon>Gentianales</taxon>
        <taxon>Rubiaceae</taxon>
        <taxon>Rubioideae</taxon>
        <taxon>Spermacoceae</taxon>
        <taxon>Hedyotis-Oldenlandia complex</taxon>
        <taxon>Oldenlandia</taxon>
    </lineage>
</organism>
<dbReference type="Pfam" id="PF12854">
    <property type="entry name" value="PPR_1"/>
    <property type="match status" value="2"/>
</dbReference>
<feature type="repeat" description="PPR" evidence="3">
    <location>
        <begin position="226"/>
        <end position="260"/>
    </location>
</feature>
<dbReference type="AlphaFoldDB" id="A0AAV1DJD1"/>
<comment type="similarity">
    <text evidence="1">Belongs to the PPR family. PCMP-H subfamily.</text>
</comment>
<dbReference type="FunFam" id="1.25.40.10:FF:000934">
    <property type="entry name" value="Pentatricopeptide repeat-containing protein"/>
    <property type="match status" value="1"/>
</dbReference>
<dbReference type="Pfam" id="PF20431">
    <property type="entry name" value="E_motif"/>
    <property type="match status" value="1"/>
</dbReference>
<dbReference type="EMBL" id="OX459122">
    <property type="protein sequence ID" value="CAI9106782.1"/>
    <property type="molecule type" value="Genomic_DNA"/>
</dbReference>
<evidence type="ECO:0000256" key="2">
    <source>
        <dbReference type="ARBA" id="ARBA00022737"/>
    </source>
</evidence>
<dbReference type="Proteomes" id="UP001161247">
    <property type="component" value="Chromosome 5"/>
</dbReference>
<evidence type="ECO:0000313" key="5">
    <source>
        <dbReference type="Proteomes" id="UP001161247"/>
    </source>
</evidence>
<dbReference type="InterPro" id="IPR046960">
    <property type="entry name" value="PPR_At4g14850-like_plant"/>
</dbReference>
<sequence length="551" mass="62311">MNQFAAKFKQCSKLNDLESLYAFMIKNNKTQDSFLVNQFICACSSLRCTELAAAIFHELKDPNIYIYNAIIGSLLRFSHPVKALRMYMDMLKTEVRPTSFTFSSVTKSCTVLSDLNSGNCIHGQIWKYGFESHLHVQTALIDFYSNSGRIGEARRVFDTIGERDGFAWTTMVSSYVRAGDMSSATKLFDEIPEPSTASWNAIINGFARIGNVESAKMFFDKMPLKDLISWTTMINCYSQNRCYKEALESFNKMKDEGIKPDEITMSTIISACAHLGWLNIGKDIHIYLMHAKFDLDVYIGSALVDMYAKCGDMERSLVVFYKLREKNLFCWNSVIEGFAAHGHAKEALAMFHMMMKEKLKPNGVTFISVLSACNHAGLVEDGRSIFTRMTREFSIVPEMKHYGCMVDLLCKAGLLEEALELVGSMRTEPSLVIWGSLLTGCKLHKNLEIAQLVVDKLTVLEPNNSGYRNLLLNMYAEANQWGEVAKIRANMKNLGVEKQCPGSSWIELDKKIFQFAASEDCLPASKEIYWLLDVLAAQLKFTYTPEFNLIC</sequence>
<dbReference type="FunFam" id="1.25.40.10:FF:000184">
    <property type="entry name" value="Pentatricopeptide repeat-containing protein, chloroplastic"/>
    <property type="match status" value="1"/>
</dbReference>
<feature type="repeat" description="PPR" evidence="3">
    <location>
        <begin position="164"/>
        <end position="198"/>
    </location>
</feature>
<evidence type="ECO:0000256" key="1">
    <source>
        <dbReference type="ARBA" id="ARBA00006643"/>
    </source>
</evidence>